<protein>
    <submittedName>
        <fullName evidence="3">Uncharacterized protein</fullName>
    </submittedName>
</protein>
<keyword evidence="2" id="KW-1133">Transmembrane helix</keyword>
<evidence type="ECO:0000313" key="4">
    <source>
        <dbReference type="Proteomes" id="UP000713880"/>
    </source>
</evidence>
<evidence type="ECO:0000313" key="3">
    <source>
        <dbReference type="EMBL" id="MBM6825865.1"/>
    </source>
</evidence>
<keyword evidence="2" id="KW-0812">Transmembrane</keyword>
<keyword evidence="4" id="KW-1185">Reference proteome</keyword>
<gene>
    <name evidence="3" type="ORF">H6A13_01930</name>
</gene>
<evidence type="ECO:0000256" key="1">
    <source>
        <dbReference type="SAM" id="MobiDB-lite"/>
    </source>
</evidence>
<feature type="region of interest" description="Disordered" evidence="1">
    <location>
        <begin position="77"/>
        <end position="109"/>
    </location>
</feature>
<feature type="compositionally biased region" description="Basic and acidic residues" evidence="1">
    <location>
        <begin position="77"/>
        <end position="88"/>
    </location>
</feature>
<accession>A0A939BB09</accession>
<proteinExistence type="predicted"/>
<reference evidence="3" key="2">
    <citation type="journal article" date="2021" name="Sci. Rep.">
        <title>The distribution of antibiotic resistance genes in chicken gut microbiota commensals.</title>
        <authorList>
            <person name="Juricova H."/>
            <person name="Matiasovicova J."/>
            <person name="Kubasova T."/>
            <person name="Cejkova D."/>
            <person name="Rychlik I."/>
        </authorList>
    </citation>
    <scope>NUCLEOTIDE SEQUENCE</scope>
    <source>
        <strain evidence="3">An420c</strain>
    </source>
</reference>
<organism evidence="3 4">
    <name type="scientific">Mordavella massiliensis</name>
    <dbReference type="NCBI Taxonomy" id="1871024"/>
    <lineage>
        <taxon>Bacteria</taxon>
        <taxon>Bacillati</taxon>
        <taxon>Bacillota</taxon>
        <taxon>Clostridia</taxon>
        <taxon>Eubacteriales</taxon>
        <taxon>Clostridiaceae</taxon>
        <taxon>Mordavella</taxon>
    </lineage>
</organism>
<name>A0A939BB09_9CLOT</name>
<feature type="transmembrane region" description="Helical" evidence="2">
    <location>
        <begin position="38"/>
        <end position="58"/>
    </location>
</feature>
<reference evidence="3" key="1">
    <citation type="submission" date="2020-08" db="EMBL/GenBank/DDBJ databases">
        <authorList>
            <person name="Cejkova D."/>
            <person name="Kubasova T."/>
            <person name="Jahodarova E."/>
            <person name="Rychlik I."/>
        </authorList>
    </citation>
    <scope>NUCLEOTIDE SEQUENCE</scope>
    <source>
        <strain evidence="3">An420c</strain>
    </source>
</reference>
<dbReference type="AlphaFoldDB" id="A0A939BB09"/>
<dbReference type="Proteomes" id="UP000713880">
    <property type="component" value="Unassembled WGS sequence"/>
</dbReference>
<comment type="caution">
    <text evidence="3">The sequence shown here is derived from an EMBL/GenBank/DDBJ whole genome shotgun (WGS) entry which is preliminary data.</text>
</comment>
<dbReference type="RefSeq" id="WP_204907935.1">
    <property type="nucleotide sequence ID" value="NZ_JACJLV010000004.1"/>
</dbReference>
<sequence length="109" mass="11749">MLDKKTLTFRVIAGLALLYVGGNLILSSVKEQPEHYVIYALAGAAFALLGLAWGGLAVKKLATHDYKEMMDDDADEMERALKAAEKETASAGEEDAADTTDAAKENEEE</sequence>
<feature type="transmembrane region" description="Helical" evidence="2">
    <location>
        <begin position="7"/>
        <end position="26"/>
    </location>
</feature>
<keyword evidence="2" id="KW-0472">Membrane</keyword>
<dbReference type="EMBL" id="JACJLV010000004">
    <property type="protein sequence ID" value="MBM6825865.1"/>
    <property type="molecule type" value="Genomic_DNA"/>
</dbReference>
<evidence type="ECO:0000256" key="2">
    <source>
        <dbReference type="SAM" id="Phobius"/>
    </source>
</evidence>